<evidence type="ECO:0000256" key="2">
    <source>
        <dbReference type="ARBA" id="ARBA00008180"/>
    </source>
</evidence>
<evidence type="ECO:0000256" key="6">
    <source>
        <dbReference type="ARBA" id="ARBA00023034"/>
    </source>
</evidence>
<evidence type="ECO:0000256" key="3">
    <source>
        <dbReference type="ARBA" id="ARBA00017083"/>
    </source>
</evidence>
<organism evidence="10 11">
    <name type="scientific">Trichoplax adhaerens</name>
    <name type="common">Trichoplax reptans</name>
    <dbReference type="NCBI Taxonomy" id="10228"/>
    <lineage>
        <taxon>Eukaryota</taxon>
        <taxon>Metazoa</taxon>
        <taxon>Placozoa</taxon>
        <taxon>Uniplacotomia</taxon>
        <taxon>Trichoplacea</taxon>
        <taxon>Trichoplacidae</taxon>
        <taxon>Trichoplax</taxon>
    </lineage>
</organism>
<keyword evidence="6" id="KW-0333">Golgi apparatus</keyword>
<dbReference type="PhylomeDB" id="B3RP78"/>
<dbReference type="PANTHER" id="PTHR14190:SF7">
    <property type="entry name" value="VACUOLAR PROTEIN SORTING-ASSOCIATED PROTEIN 52 HOMOLOG"/>
    <property type="match status" value="1"/>
</dbReference>
<dbReference type="OrthoDB" id="19482at2759"/>
<dbReference type="AlphaFoldDB" id="B3RP78"/>
<dbReference type="GeneID" id="6751192"/>
<accession>B3RP78</accession>
<comment type="similarity">
    <text evidence="2">Belongs to the VPS52 family.</text>
</comment>
<evidence type="ECO:0000259" key="9">
    <source>
        <dbReference type="Pfam" id="PF20655"/>
    </source>
</evidence>
<feature type="region of interest" description="Disordered" evidence="7">
    <location>
        <begin position="1"/>
        <end position="24"/>
    </location>
</feature>
<dbReference type="eggNOG" id="KOG1961">
    <property type="taxonomic scope" value="Eukaryota"/>
</dbReference>
<proteinExistence type="inferred from homology"/>
<dbReference type="GO" id="GO:0006896">
    <property type="term" value="P:Golgi to vacuole transport"/>
    <property type="evidence" value="ECO:0000318"/>
    <property type="project" value="GO_Central"/>
</dbReference>
<evidence type="ECO:0000256" key="4">
    <source>
        <dbReference type="ARBA" id="ARBA00022448"/>
    </source>
</evidence>
<dbReference type="InterPro" id="IPR007258">
    <property type="entry name" value="Vps52"/>
</dbReference>
<name>B3RP78_TRIAD</name>
<evidence type="ECO:0000256" key="1">
    <source>
        <dbReference type="ARBA" id="ARBA00004601"/>
    </source>
</evidence>
<comment type="subcellular location">
    <subcellularLocation>
        <location evidence="1">Golgi apparatus</location>
        <location evidence="1">trans-Golgi network</location>
    </subcellularLocation>
</comment>
<evidence type="ECO:0000256" key="7">
    <source>
        <dbReference type="SAM" id="MobiDB-lite"/>
    </source>
</evidence>
<dbReference type="PANTHER" id="PTHR14190">
    <property type="entry name" value="SUPPRESSOR OF ACTIN MUTATIONS 2/VACUOLAR PROTEIN SORTING 52"/>
    <property type="match status" value="1"/>
</dbReference>
<dbReference type="GO" id="GO:0019905">
    <property type="term" value="F:syntaxin binding"/>
    <property type="evidence" value="ECO:0000318"/>
    <property type="project" value="GO_Central"/>
</dbReference>
<dbReference type="GO" id="GO:0005829">
    <property type="term" value="C:cytosol"/>
    <property type="evidence" value="ECO:0007669"/>
    <property type="project" value="GOC"/>
</dbReference>
<dbReference type="InParanoid" id="B3RP78"/>
<dbReference type="Pfam" id="PF20655">
    <property type="entry name" value="Vps52_C"/>
    <property type="match status" value="1"/>
</dbReference>
<dbReference type="RefSeq" id="XP_002109421.1">
    <property type="nucleotide sequence ID" value="XM_002109385.1"/>
</dbReference>
<dbReference type="KEGG" id="tad:TRIADDRAFT_53433"/>
<dbReference type="Pfam" id="PF04129">
    <property type="entry name" value="Vps52_CC"/>
    <property type="match status" value="1"/>
</dbReference>
<dbReference type="Proteomes" id="UP000009022">
    <property type="component" value="Unassembled WGS sequence"/>
</dbReference>
<feature type="domain" description="Vps52 coiled-coil" evidence="8">
    <location>
        <begin position="64"/>
        <end position="215"/>
    </location>
</feature>
<dbReference type="InterPro" id="IPR048361">
    <property type="entry name" value="Vps52_C"/>
</dbReference>
<dbReference type="GO" id="GO:0032456">
    <property type="term" value="P:endocytic recycling"/>
    <property type="evidence" value="ECO:0000318"/>
    <property type="project" value="GO_Central"/>
</dbReference>
<evidence type="ECO:0000313" key="10">
    <source>
        <dbReference type="EMBL" id="EDV27587.1"/>
    </source>
</evidence>
<feature type="domain" description="Vps52 C-terminal" evidence="9">
    <location>
        <begin position="232"/>
        <end position="441"/>
    </location>
</feature>
<sequence length="628" mass="73695">MADVEGAVEKEDTPRQTLENGEEEPQINLELGQLDLTSQDDYFLDEVDVHIQENLEDELVQEALKTRMEQMLSSFQTDLRSISTEIQTLQEQSMSMNIKLKNRQSVRSELSQFVDEMVVSDYLIKHICETSVVERAFIESLHELAHKINFLKEQMFRDTLACEDVKDVIEKLRVKAVSKCRDYLLGKIYQFRKPMANYQVPQDTLLRYRYFNEFLMSNHRQVATEVRDVYLETMSKIYYCYFRGYITKLLKLPIVLDNEVTLFSVKTVVKNRSAIFCLGHRICVLTTELNDPIIVPHTAGKGDKKHSLENIFRSVQFALADNCCREYQFVVDFFNASGSRAQDLFTSILGKTLHLYLKYTDMYLEGCYDGIGVLLCLHLAYRYQEMMEKKNIPCLEKYWNSLLANIWPKFAHIMELNIQSIRDIDPQKVNNIDIRPHYAMKLMGQLQMEVENFILRMAAEFQHRKEQLIFLINNYDHMMTVNLDRVNDDGSHHESFQQTLNARIQEFVEEILQPNFGGMINFVKETENAIEHGNKVHVDERRIKTLIQSFNAEWKKAIDNIDHDVMQSFTNFKNGTSILQAVLTQLIQYYHRFQKILNQSPFKNLTCRNEIINIHNVMVEIKKHKTSL</sequence>
<evidence type="ECO:0000256" key="5">
    <source>
        <dbReference type="ARBA" id="ARBA00022927"/>
    </source>
</evidence>
<dbReference type="GO" id="GO:0015031">
    <property type="term" value="P:protein transport"/>
    <property type="evidence" value="ECO:0007669"/>
    <property type="project" value="UniProtKB-KW"/>
</dbReference>
<keyword evidence="11" id="KW-1185">Reference proteome</keyword>
<dbReference type="FunCoup" id="B3RP78">
    <property type="interactions" value="2149"/>
</dbReference>
<dbReference type="InterPro" id="IPR048319">
    <property type="entry name" value="Vps52_CC"/>
</dbReference>
<dbReference type="GO" id="GO:0042147">
    <property type="term" value="P:retrograde transport, endosome to Golgi"/>
    <property type="evidence" value="ECO:0000318"/>
    <property type="project" value="GO_Central"/>
</dbReference>
<keyword evidence="5" id="KW-0653">Protein transport</keyword>
<dbReference type="GO" id="GO:0007041">
    <property type="term" value="P:lysosomal transport"/>
    <property type="evidence" value="ECO:0000318"/>
    <property type="project" value="GO_Central"/>
</dbReference>
<protein>
    <recommendedName>
        <fullName evidence="3">Vacuolar protein sorting-associated protein 52 homolog</fullName>
    </recommendedName>
</protein>
<evidence type="ECO:0000313" key="11">
    <source>
        <dbReference type="Proteomes" id="UP000009022"/>
    </source>
</evidence>
<dbReference type="OMA" id="IHVVMVE"/>
<dbReference type="HOGENOM" id="CLU_010797_0_0_1"/>
<dbReference type="CTD" id="6751192"/>
<reference evidence="10 11" key="1">
    <citation type="journal article" date="2008" name="Nature">
        <title>The Trichoplax genome and the nature of placozoans.</title>
        <authorList>
            <person name="Srivastava M."/>
            <person name="Begovic E."/>
            <person name="Chapman J."/>
            <person name="Putnam N.H."/>
            <person name="Hellsten U."/>
            <person name="Kawashima T."/>
            <person name="Kuo A."/>
            <person name="Mitros T."/>
            <person name="Salamov A."/>
            <person name="Carpenter M.L."/>
            <person name="Signorovitch A.Y."/>
            <person name="Moreno M.A."/>
            <person name="Kamm K."/>
            <person name="Grimwood J."/>
            <person name="Schmutz J."/>
            <person name="Shapiro H."/>
            <person name="Grigoriev I.V."/>
            <person name="Buss L.W."/>
            <person name="Schierwater B."/>
            <person name="Dellaporta S.L."/>
            <person name="Rokhsar D.S."/>
        </authorList>
    </citation>
    <scope>NUCLEOTIDE SEQUENCE [LARGE SCALE GENOMIC DNA]</scope>
    <source>
        <strain evidence="10 11">Grell-BS-1999</strain>
    </source>
</reference>
<keyword evidence="4" id="KW-0813">Transport</keyword>
<dbReference type="EMBL" id="DS985242">
    <property type="protein sequence ID" value="EDV27587.1"/>
    <property type="molecule type" value="Genomic_DNA"/>
</dbReference>
<dbReference type="STRING" id="10228.B3RP78"/>
<evidence type="ECO:0000259" key="8">
    <source>
        <dbReference type="Pfam" id="PF04129"/>
    </source>
</evidence>
<gene>
    <name evidence="10" type="ORF">TRIADDRAFT_53433</name>
</gene>
<dbReference type="GO" id="GO:0000938">
    <property type="term" value="C:GARP complex"/>
    <property type="evidence" value="ECO:0000318"/>
    <property type="project" value="GO_Central"/>
</dbReference>